<dbReference type="AlphaFoldDB" id="A0A2H6KFW6"/>
<keyword evidence="2" id="KW-0812">Transmembrane</keyword>
<comment type="caution">
    <text evidence="4">The sequence shown here is derived from an EMBL/GenBank/DDBJ whole genome shotgun (WGS) entry which is preliminary data.</text>
</comment>
<keyword evidence="3" id="KW-0732">Signal</keyword>
<dbReference type="OrthoDB" id="366423at2759"/>
<evidence type="ECO:0000256" key="3">
    <source>
        <dbReference type="SAM" id="SignalP"/>
    </source>
</evidence>
<sequence>MAILRRLAVFAAVLLFAENSAAKHLHRNTAHRLEVALPGNHRQKQAYVKPNTVSEARHQAKLSMTPPSADSRNDSKEADKIEEARDVMAEDFMRGRASVEFPAGNPYAKIDPQKSLIGAILVFGFYLLGTMLYNYIRKVTEQNRVEQALRDYEEEKEHYIEYGETVDVAGSGS</sequence>
<keyword evidence="2" id="KW-0472">Membrane</keyword>
<name>A0A2H6KFW6_9APIC</name>
<protein>
    <submittedName>
        <fullName evidence="4">Eukaryotic peptide chain release factor GTP-binding subunit ERF3B-like protein</fullName>
    </submittedName>
</protein>
<dbReference type="VEuPathDB" id="PiroplasmaDB:BOVATA_033810"/>
<reference evidence="4 5" key="1">
    <citation type="journal article" date="2017" name="BMC Genomics">
        <title>Whole-genome assembly of Babesia ovata and comparative genomics between closely related pathogens.</title>
        <authorList>
            <person name="Yamagishi J."/>
            <person name="Asada M."/>
            <person name="Hakimi H."/>
            <person name="Tanaka T.Q."/>
            <person name="Sugimoto C."/>
            <person name="Kawazu S."/>
        </authorList>
    </citation>
    <scope>NUCLEOTIDE SEQUENCE [LARGE SCALE GENOMIC DNA]</scope>
    <source>
        <strain evidence="4 5">Miyake</strain>
    </source>
</reference>
<dbReference type="EMBL" id="BDSA01000003">
    <property type="protein sequence ID" value="GBE61888.1"/>
    <property type="molecule type" value="Genomic_DNA"/>
</dbReference>
<feature type="region of interest" description="Disordered" evidence="1">
    <location>
        <begin position="51"/>
        <end position="78"/>
    </location>
</feature>
<evidence type="ECO:0000313" key="5">
    <source>
        <dbReference type="Proteomes" id="UP000236319"/>
    </source>
</evidence>
<feature type="chain" id="PRO_5014126293" evidence="3">
    <location>
        <begin position="23"/>
        <end position="173"/>
    </location>
</feature>
<dbReference type="Proteomes" id="UP000236319">
    <property type="component" value="Unassembled WGS sequence"/>
</dbReference>
<feature type="signal peptide" evidence="3">
    <location>
        <begin position="1"/>
        <end position="22"/>
    </location>
</feature>
<evidence type="ECO:0000313" key="4">
    <source>
        <dbReference type="EMBL" id="GBE61888.1"/>
    </source>
</evidence>
<accession>A0A2H6KFW6</accession>
<keyword evidence="5" id="KW-1185">Reference proteome</keyword>
<gene>
    <name evidence="4" type="ORF">BOVATA_033810</name>
</gene>
<evidence type="ECO:0000256" key="2">
    <source>
        <dbReference type="SAM" id="Phobius"/>
    </source>
</evidence>
<dbReference type="GeneID" id="39875658"/>
<keyword evidence="2" id="KW-1133">Transmembrane helix</keyword>
<dbReference type="RefSeq" id="XP_028868131.1">
    <property type="nucleotide sequence ID" value="XM_029012298.1"/>
</dbReference>
<feature type="transmembrane region" description="Helical" evidence="2">
    <location>
        <begin position="116"/>
        <end position="136"/>
    </location>
</feature>
<proteinExistence type="predicted"/>
<evidence type="ECO:0000256" key="1">
    <source>
        <dbReference type="SAM" id="MobiDB-lite"/>
    </source>
</evidence>
<organism evidence="4 5">
    <name type="scientific">Babesia ovata</name>
    <dbReference type="NCBI Taxonomy" id="189622"/>
    <lineage>
        <taxon>Eukaryota</taxon>
        <taxon>Sar</taxon>
        <taxon>Alveolata</taxon>
        <taxon>Apicomplexa</taxon>
        <taxon>Aconoidasida</taxon>
        <taxon>Piroplasmida</taxon>
        <taxon>Babesiidae</taxon>
        <taxon>Babesia</taxon>
    </lineage>
</organism>